<keyword evidence="4 7" id="KW-0862">Zinc</keyword>
<feature type="binding site" evidence="7">
    <location>
        <position position="200"/>
    </location>
    <ligand>
        <name>Zn(2+)</name>
        <dbReference type="ChEBI" id="CHEBI:29105"/>
        <note>catalytic</note>
    </ligand>
</feature>
<evidence type="ECO:0000313" key="12">
    <source>
        <dbReference type="EMBL" id="KAJ7351775.1"/>
    </source>
</evidence>
<keyword evidence="3 7" id="KW-0378">Hydrolase</keyword>
<dbReference type="InterPro" id="IPR001506">
    <property type="entry name" value="Peptidase_M12A"/>
</dbReference>
<evidence type="ECO:0000259" key="11">
    <source>
        <dbReference type="PROSITE" id="PS51864"/>
    </source>
</evidence>
<dbReference type="SUPFAM" id="SSF55486">
    <property type="entry name" value="Metalloproteases ('zincins'), catalytic domain"/>
    <property type="match status" value="1"/>
</dbReference>
<feature type="binding site" evidence="7">
    <location>
        <position position="194"/>
    </location>
    <ligand>
        <name>Zn(2+)</name>
        <dbReference type="ChEBI" id="CHEBI:29105"/>
        <note>catalytic</note>
    </ligand>
</feature>
<dbReference type="Pfam" id="PF01400">
    <property type="entry name" value="Astacin"/>
    <property type="match status" value="1"/>
</dbReference>
<feature type="region of interest" description="Disordered" evidence="9">
    <location>
        <begin position="36"/>
        <end position="60"/>
    </location>
</feature>
<gene>
    <name evidence="12" type="ORF">OS493_035718</name>
</gene>
<dbReference type="OrthoDB" id="5956092at2759"/>
<dbReference type="SMART" id="SM00235">
    <property type="entry name" value="ZnMc"/>
    <property type="match status" value="1"/>
</dbReference>
<evidence type="ECO:0000256" key="7">
    <source>
        <dbReference type="PROSITE-ProRule" id="PRU01211"/>
    </source>
</evidence>
<keyword evidence="13" id="KW-1185">Reference proteome</keyword>
<dbReference type="PRINTS" id="PR00480">
    <property type="entry name" value="ASTACIN"/>
</dbReference>
<accession>A0A9W9YJW5</accession>
<dbReference type="AlphaFoldDB" id="A0A9W9YJW5"/>
<dbReference type="Proteomes" id="UP001163046">
    <property type="component" value="Unassembled WGS sequence"/>
</dbReference>
<dbReference type="InterPro" id="IPR036392">
    <property type="entry name" value="PLAT/LH2_dom_sf"/>
</dbReference>
<dbReference type="Gene3D" id="3.40.390.10">
    <property type="entry name" value="Collagenase (Catalytic Domain)"/>
    <property type="match status" value="1"/>
</dbReference>
<dbReference type="PROSITE" id="PS50095">
    <property type="entry name" value="PLAT"/>
    <property type="match status" value="1"/>
</dbReference>
<evidence type="ECO:0000256" key="6">
    <source>
        <dbReference type="PROSITE-ProRule" id="PRU00152"/>
    </source>
</evidence>
<comment type="caution">
    <text evidence="12">The sequence shown here is derived from an EMBL/GenBank/DDBJ whole genome shotgun (WGS) entry which is preliminary data.</text>
</comment>
<dbReference type="InterPro" id="IPR034035">
    <property type="entry name" value="Astacin-like_dom"/>
</dbReference>
<dbReference type="Gene3D" id="2.60.60.20">
    <property type="entry name" value="PLAT/LH2 domain"/>
    <property type="match status" value="1"/>
</dbReference>
<feature type="domain" description="Peptidase M12A" evidence="11">
    <location>
        <begin position="94"/>
        <end position="291"/>
    </location>
</feature>
<comment type="caution">
    <text evidence="6">Lacks conserved residue(s) required for the propagation of feature annotation.</text>
</comment>
<feature type="binding site" evidence="7">
    <location>
        <position position="190"/>
    </location>
    <ligand>
        <name>Zn(2+)</name>
        <dbReference type="ChEBI" id="CHEBI:29105"/>
        <note>catalytic</note>
    </ligand>
</feature>
<dbReference type="GO" id="GO:0006508">
    <property type="term" value="P:proteolysis"/>
    <property type="evidence" value="ECO:0007669"/>
    <property type="project" value="UniProtKB-KW"/>
</dbReference>
<keyword evidence="2 7" id="KW-0479">Metal-binding</keyword>
<feature type="domain" description="PLAT" evidence="10">
    <location>
        <begin position="296"/>
        <end position="424"/>
    </location>
</feature>
<protein>
    <recommendedName>
        <fullName evidence="8">Metalloendopeptidase</fullName>
        <ecNumber evidence="8">3.4.24.-</ecNumber>
    </recommendedName>
</protein>
<dbReference type="InterPro" id="IPR024079">
    <property type="entry name" value="MetalloPept_cat_dom_sf"/>
</dbReference>
<evidence type="ECO:0000256" key="5">
    <source>
        <dbReference type="ARBA" id="ARBA00023049"/>
    </source>
</evidence>
<dbReference type="PANTHER" id="PTHR10127:SF780">
    <property type="entry name" value="METALLOENDOPEPTIDASE"/>
    <property type="match status" value="1"/>
</dbReference>
<dbReference type="InterPro" id="IPR001024">
    <property type="entry name" value="PLAT/LH2_dom"/>
</dbReference>
<evidence type="ECO:0000313" key="13">
    <source>
        <dbReference type="Proteomes" id="UP001163046"/>
    </source>
</evidence>
<evidence type="ECO:0000256" key="4">
    <source>
        <dbReference type="ARBA" id="ARBA00022833"/>
    </source>
</evidence>
<evidence type="ECO:0000256" key="2">
    <source>
        <dbReference type="ARBA" id="ARBA00022723"/>
    </source>
</evidence>
<dbReference type="InterPro" id="IPR006026">
    <property type="entry name" value="Peptidase_Metallo"/>
</dbReference>
<feature type="chain" id="PRO_5041011890" description="Metalloendopeptidase" evidence="8">
    <location>
        <begin position="20"/>
        <end position="424"/>
    </location>
</feature>
<dbReference type="Pfam" id="PF01477">
    <property type="entry name" value="PLAT"/>
    <property type="match status" value="1"/>
</dbReference>
<dbReference type="EC" id="3.4.24.-" evidence="8"/>
<keyword evidence="1 7" id="KW-0645">Protease</keyword>
<dbReference type="GO" id="GO:0008270">
    <property type="term" value="F:zinc ion binding"/>
    <property type="evidence" value="ECO:0007669"/>
    <property type="project" value="UniProtKB-UniRule"/>
</dbReference>
<dbReference type="EMBL" id="MU827356">
    <property type="protein sequence ID" value="KAJ7351775.1"/>
    <property type="molecule type" value="Genomic_DNA"/>
</dbReference>
<dbReference type="SUPFAM" id="SSF49723">
    <property type="entry name" value="Lipase/lipooxygenase domain (PLAT/LH2 domain)"/>
    <property type="match status" value="1"/>
</dbReference>
<proteinExistence type="predicted"/>
<feature type="signal peptide" evidence="8">
    <location>
        <begin position="1"/>
        <end position="19"/>
    </location>
</feature>
<dbReference type="PROSITE" id="PS51864">
    <property type="entry name" value="ASTACIN"/>
    <property type="match status" value="1"/>
</dbReference>
<evidence type="ECO:0000256" key="9">
    <source>
        <dbReference type="SAM" id="MobiDB-lite"/>
    </source>
</evidence>
<reference evidence="12" key="1">
    <citation type="submission" date="2023-01" db="EMBL/GenBank/DDBJ databases">
        <title>Genome assembly of the deep-sea coral Lophelia pertusa.</title>
        <authorList>
            <person name="Herrera S."/>
            <person name="Cordes E."/>
        </authorList>
    </citation>
    <scope>NUCLEOTIDE SEQUENCE</scope>
    <source>
        <strain evidence="12">USNM1676648</strain>
        <tissue evidence="12">Polyp</tissue>
    </source>
</reference>
<dbReference type="PANTHER" id="PTHR10127">
    <property type="entry name" value="DISCOIDIN, CUB, EGF, LAMININ , AND ZINC METALLOPROTEASE DOMAIN CONTAINING"/>
    <property type="match status" value="1"/>
</dbReference>
<feature type="active site" evidence="7">
    <location>
        <position position="191"/>
    </location>
</feature>
<name>A0A9W9YJW5_9CNID</name>
<comment type="cofactor">
    <cofactor evidence="7 8">
        <name>Zn(2+)</name>
        <dbReference type="ChEBI" id="CHEBI:29105"/>
    </cofactor>
    <text evidence="7 8">Binds 1 zinc ion per subunit.</text>
</comment>
<keyword evidence="5 7" id="KW-0482">Metalloprotease</keyword>
<keyword evidence="8" id="KW-0732">Signal</keyword>
<evidence type="ECO:0000256" key="8">
    <source>
        <dbReference type="RuleBase" id="RU361183"/>
    </source>
</evidence>
<evidence type="ECO:0000256" key="1">
    <source>
        <dbReference type="ARBA" id="ARBA00022670"/>
    </source>
</evidence>
<sequence>MAFLLKELVFLTIVAMVFSFPWKPYEIVHDPQEDFPLPLNDGTGDSTVDEGPPEKEVDPLGPVGTVTKRALFYDSNDGDAHHFDENKKTRVRRGAVTNSKYLWPGYNTPGDVYIPYVIGGVSSDAKKWLEPFIKELADDTCIKFRPRSGEPGYVKFVSGSGCSSDIGYRPNKIQEVVLGPGCQYKGTIAHEIMHLLGFYHEQTRLDRDQYITVNFANIQNGFEGEFTTRNQNNLGIPYDRKSIMQYTGNSFANSAGGKTMVSKGDANEVLGQLANMNDKDLDKINKLYTCAAKKFKEHTIVLKTKDSWLAGTNGDVYVRFEGTQGKTRWRQITYGGKGGDENERGAQEKHQLPFKDVGAISNVYVALRKPGEGPPANKRSIETAEKRKRFFGSNGWTLEGVRVDGKEYKGGDFYEGDEEKLQPQ</sequence>
<evidence type="ECO:0000256" key="3">
    <source>
        <dbReference type="ARBA" id="ARBA00022801"/>
    </source>
</evidence>
<organism evidence="12 13">
    <name type="scientific">Desmophyllum pertusum</name>
    <dbReference type="NCBI Taxonomy" id="174260"/>
    <lineage>
        <taxon>Eukaryota</taxon>
        <taxon>Metazoa</taxon>
        <taxon>Cnidaria</taxon>
        <taxon>Anthozoa</taxon>
        <taxon>Hexacorallia</taxon>
        <taxon>Scleractinia</taxon>
        <taxon>Caryophylliina</taxon>
        <taxon>Caryophylliidae</taxon>
        <taxon>Desmophyllum</taxon>
    </lineage>
</organism>
<dbReference type="CDD" id="cd04280">
    <property type="entry name" value="ZnMc_astacin_like"/>
    <property type="match status" value="1"/>
</dbReference>
<evidence type="ECO:0000259" key="10">
    <source>
        <dbReference type="PROSITE" id="PS50095"/>
    </source>
</evidence>
<dbReference type="GO" id="GO:0004222">
    <property type="term" value="F:metalloendopeptidase activity"/>
    <property type="evidence" value="ECO:0007669"/>
    <property type="project" value="UniProtKB-UniRule"/>
</dbReference>